<gene>
    <name evidence="1" type="ORF">g.9082</name>
</gene>
<organism evidence="1">
    <name type="scientific">Lygus hesperus</name>
    <name type="common">Western plant bug</name>
    <dbReference type="NCBI Taxonomy" id="30085"/>
    <lineage>
        <taxon>Eukaryota</taxon>
        <taxon>Metazoa</taxon>
        <taxon>Ecdysozoa</taxon>
        <taxon>Arthropoda</taxon>
        <taxon>Hexapoda</taxon>
        <taxon>Insecta</taxon>
        <taxon>Pterygota</taxon>
        <taxon>Neoptera</taxon>
        <taxon>Paraneoptera</taxon>
        <taxon>Hemiptera</taxon>
        <taxon>Heteroptera</taxon>
        <taxon>Panheteroptera</taxon>
        <taxon>Cimicomorpha</taxon>
        <taxon>Miridae</taxon>
        <taxon>Mirini</taxon>
        <taxon>Lygus</taxon>
    </lineage>
</organism>
<dbReference type="EMBL" id="GDHC01010705">
    <property type="protein sequence ID" value="JAQ07924.1"/>
    <property type="molecule type" value="Transcribed_RNA"/>
</dbReference>
<proteinExistence type="predicted"/>
<accession>A0A146LIG5</accession>
<evidence type="ECO:0000313" key="1">
    <source>
        <dbReference type="EMBL" id="JAQ07924.1"/>
    </source>
</evidence>
<reference evidence="1" key="1">
    <citation type="journal article" date="2016" name="Gigascience">
        <title>De novo construction of an expanded transcriptome assembly for the western tarnished plant bug, Lygus hesperus.</title>
        <authorList>
            <person name="Tassone E.E."/>
            <person name="Geib S.M."/>
            <person name="Hall B."/>
            <person name="Fabrick J.A."/>
            <person name="Brent C.S."/>
            <person name="Hull J.J."/>
        </authorList>
    </citation>
    <scope>NUCLEOTIDE SEQUENCE</scope>
</reference>
<dbReference type="AlphaFoldDB" id="A0A146LIG5"/>
<sequence>MCTDPQSLLRSPGTATCTVCTSSFAPTSSHRVFVSFATLSQLLSVDTFSRIRCTLLLHTSRSSQFELLPLSTLTLLVARSSAPVHQLLQILYVPPLHPLSTISATTSSPVPYSTSYPPPLFPQSLVSLFSILCFLC</sequence>
<protein>
    <submittedName>
        <fullName evidence="1">Uncharacterized protein</fullName>
    </submittedName>
</protein>
<name>A0A146LIG5_LYGHE</name>